<comment type="caution">
    <text evidence="4">The sequence shown here is derived from an EMBL/GenBank/DDBJ whole genome shotgun (WGS) entry which is preliminary data.</text>
</comment>
<evidence type="ECO:0000256" key="2">
    <source>
        <dbReference type="ARBA" id="ARBA00023315"/>
    </source>
</evidence>
<dbReference type="RefSeq" id="WP_197114689.1">
    <property type="nucleotide sequence ID" value="NZ_JACBXQ010000002.1"/>
</dbReference>
<dbReference type="SMART" id="SM00563">
    <property type="entry name" value="PlsC"/>
    <property type="match status" value="1"/>
</dbReference>
<evidence type="ECO:0000313" key="4">
    <source>
        <dbReference type="EMBL" id="MBG9985885.1"/>
    </source>
</evidence>
<gene>
    <name evidence="4" type="ORF">HZY91_03135</name>
</gene>
<reference evidence="4 5" key="1">
    <citation type="submission" date="2020-07" db="EMBL/GenBank/DDBJ databases">
        <title>Facklamia lactis sp. nov., isolated from raw milk.</title>
        <authorList>
            <person name="Doll E.V."/>
            <person name="Huptas C."/>
            <person name="Staib L."/>
            <person name="Wenning M."/>
            <person name="Scherer S."/>
        </authorList>
    </citation>
    <scope>NUCLEOTIDE SEQUENCE [LARGE SCALE GENOMIC DNA]</scope>
    <source>
        <strain evidence="4 5">DSM 111018</strain>
    </source>
</reference>
<dbReference type="EMBL" id="JACBXQ010000002">
    <property type="protein sequence ID" value="MBG9985885.1"/>
    <property type="molecule type" value="Genomic_DNA"/>
</dbReference>
<name>A0ABS0LNZ2_9LACT</name>
<evidence type="ECO:0000259" key="3">
    <source>
        <dbReference type="SMART" id="SM00563"/>
    </source>
</evidence>
<feature type="domain" description="Phospholipid/glycerol acyltransferase" evidence="3">
    <location>
        <begin position="36"/>
        <end position="146"/>
    </location>
</feature>
<dbReference type="PANTHER" id="PTHR10434">
    <property type="entry name" value="1-ACYL-SN-GLYCEROL-3-PHOSPHATE ACYLTRANSFERASE"/>
    <property type="match status" value="1"/>
</dbReference>
<accession>A0ABS0LNZ2</accession>
<proteinExistence type="predicted"/>
<keyword evidence="5" id="KW-1185">Reference proteome</keyword>
<evidence type="ECO:0000256" key="1">
    <source>
        <dbReference type="ARBA" id="ARBA00022679"/>
    </source>
</evidence>
<dbReference type="CDD" id="cd07989">
    <property type="entry name" value="LPLAT_AGPAT-like"/>
    <property type="match status" value="1"/>
</dbReference>
<dbReference type="GO" id="GO:0016746">
    <property type="term" value="F:acyltransferase activity"/>
    <property type="evidence" value="ECO:0007669"/>
    <property type="project" value="UniProtKB-KW"/>
</dbReference>
<dbReference type="PANTHER" id="PTHR10434:SF40">
    <property type="entry name" value="1-ACYL-SN-GLYCEROL-3-PHOSPHATE ACYLTRANSFERASE"/>
    <property type="match status" value="1"/>
</dbReference>
<evidence type="ECO:0000313" key="5">
    <source>
        <dbReference type="Proteomes" id="UP000721415"/>
    </source>
</evidence>
<dbReference type="Pfam" id="PF01553">
    <property type="entry name" value="Acyltransferase"/>
    <property type="match status" value="1"/>
</dbReference>
<sequence length="209" mass="24101">MTFYQFAIRILQFIFRLFNGKSYVIGLENLPQDDTYILAATHRSYLDPFYIVINLFPEEFSFMAKESLFNNFILNKLLRKAYVFPVNREKPSPKTIKHGVKQMTENQLNLGIFPSGSRYSTQVKSGTAFIQRLSKKAIVPVAIQPPLTTGHFFQRKKAKIAIGEPIIYDESANYDKAKLAEIDHQIAQAFDNLDQQLDPSYHYIPPTKK</sequence>
<dbReference type="Proteomes" id="UP000721415">
    <property type="component" value="Unassembled WGS sequence"/>
</dbReference>
<protein>
    <submittedName>
        <fullName evidence="4">1-acyl-sn-glycerol-3-phosphate acyltransferase</fullName>
    </submittedName>
</protein>
<keyword evidence="2 4" id="KW-0012">Acyltransferase</keyword>
<dbReference type="InterPro" id="IPR002123">
    <property type="entry name" value="Plipid/glycerol_acylTrfase"/>
</dbReference>
<keyword evidence="1" id="KW-0808">Transferase</keyword>
<organism evidence="4 5">
    <name type="scientific">Facklamia lactis</name>
    <dbReference type="NCBI Taxonomy" id="2749967"/>
    <lineage>
        <taxon>Bacteria</taxon>
        <taxon>Bacillati</taxon>
        <taxon>Bacillota</taxon>
        <taxon>Bacilli</taxon>
        <taxon>Lactobacillales</taxon>
        <taxon>Aerococcaceae</taxon>
        <taxon>Facklamia</taxon>
    </lineage>
</organism>
<dbReference type="SUPFAM" id="SSF69593">
    <property type="entry name" value="Glycerol-3-phosphate (1)-acyltransferase"/>
    <property type="match status" value="1"/>
</dbReference>